<dbReference type="PANTHER" id="PTHR41271">
    <property type="entry name" value="DUF402 DOMAIN-CONTAINING PROTEIN"/>
    <property type="match status" value="1"/>
</dbReference>
<dbReference type="PANTHER" id="PTHR41271:SF1">
    <property type="entry name" value="DUF402 DOMAIN-CONTAINING PROTEIN"/>
    <property type="match status" value="1"/>
</dbReference>
<sequence>MTPPFWYLPAEERILTGKRNAMKKLEIKHVRLIYDEWKCIERKSYRQKRIKNPDFSGFLALIDIEKVKEKQVWSWGKESLTVCDDGMKWLIIIPENEKYAVTVYMNQEYRPVLWYIDIIDGIGVDEDGMFFVSDLFLDLLVSPEGEVKEEDRDELEAALEQGVITECQFAQADRTAQELRLYLEKNFQEFRVSCGRRLEEIMVQGN</sequence>
<dbReference type="SUPFAM" id="SSF159234">
    <property type="entry name" value="FomD-like"/>
    <property type="match status" value="1"/>
</dbReference>
<comment type="caution">
    <text evidence="2">The sequence shown here is derived from an EMBL/GenBank/DDBJ whole genome shotgun (WGS) entry which is preliminary data.</text>
</comment>
<name>A0A6N7WHZ1_9FIRM</name>
<proteinExistence type="predicted"/>
<dbReference type="InterPro" id="IPR035930">
    <property type="entry name" value="FomD-like_sf"/>
</dbReference>
<dbReference type="EMBL" id="VUMI01000036">
    <property type="protein sequence ID" value="MSS90323.1"/>
    <property type="molecule type" value="Genomic_DNA"/>
</dbReference>
<dbReference type="GeneID" id="86055159"/>
<accession>A0A6N7WHZ1</accession>
<gene>
    <name evidence="2" type="ORF">FYJ45_19175</name>
</gene>
<dbReference type="Gene3D" id="2.40.380.10">
    <property type="entry name" value="FomD-like"/>
    <property type="match status" value="1"/>
</dbReference>
<reference evidence="2 3" key="1">
    <citation type="submission" date="2019-08" db="EMBL/GenBank/DDBJ databases">
        <title>In-depth cultivation of the pig gut microbiome towards novel bacterial diversity and tailored functional studies.</title>
        <authorList>
            <person name="Wylensek D."/>
            <person name="Hitch T.C.A."/>
            <person name="Clavel T."/>
        </authorList>
    </citation>
    <scope>NUCLEOTIDE SEQUENCE [LARGE SCALE GENOMIC DNA]</scope>
    <source>
        <strain evidence="2 3">WCA-389-WT-23B</strain>
    </source>
</reference>
<dbReference type="AlphaFoldDB" id="A0A6N7WHZ1"/>
<protein>
    <submittedName>
        <fullName evidence="2">DUF402 domain-containing protein</fullName>
    </submittedName>
</protein>
<dbReference type="Proteomes" id="UP000436047">
    <property type="component" value="Unassembled WGS sequence"/>
</dbReference>
<feature type="domain" description="DUF402" evidence="1">
    <location>
        <begin position="90"/>
        <end position="181"/>
    </location>
</feature>
<organism evidence="2 3">
    <name type="scientific">Eisenbergiella porci</name>
    <dbReference type="NCBI Taxonomy" id="2652274"/>
    <lineage>
        <taxon>Bacteria</taxon>
        <taxon>Bacillati</taxon>
        <taxon>Bacillota</taxon>
        <taxon>Clostridia</taxon>
        <taxon>Lachnospirales</taxon>
        <taxon>Lachnospiraceae</taxon>
        <taxon>Eisenbergiella</taxon>
    </lineage>
</organism>
<dbReference type="InterPro" id="IPR007295">
    <property type="entry name" value="DUF402"/>
</dbReference>
<dbReference type="RefSeq" id="WP_154466712.1">
    <property type="nucleotide sequence ID" value="NZ_JAXDZL010000022.1"/>
</dbReference>
<dbReference type="Pfam" id="PF04167">
    <property type="entry name" value="DUF402"/>
    <property type="match status" value="1"/>
</dbReference>
<keyword evidence="3" id="KW-1185">Reference proteome</keyword>
<evidence type="ECO:0000313" key="2">
    <source>
        <dbReference type="EMBL" id="MSS90323.1"/>
    </source>
</evidence>
<evidence type="ECO:0000313" key="3">
    <source>
        <dbReference type="Proteomes" id="UP000436047"/>
    </source>
</evidence>
<evidence type="ECO:0000259" key="1">
    <source>
        <dbReference type="Pfam" id="PF04167"/>
    </source>
</evidence>